<proteinExistence type="inferred from homology"/>
<evidence type="ECO:0000256" key="2">
    <source>
        <dbReference type="ARBA" id="ARBA00022490"/>
    </source>
</evidence>
<dbReference type="AlphaFoldDB" id="A0AA94HSF1"/>
<dbReference type="PANTHER" id="PTHR43420">
    <property type="entry name" value="ACETYLTRANSFERASE"/>
    <property type="match status" value="1"/>
</dbReference>
<dbReference type="Pfam" id="PF00583">
    <property type="entry name" value="Acetyltransf_1"/>
    <property type="match status" value="1"/>
</dbReference>
<sequence length="157" mass="18130">MSIPTGQVWRMLRLDARHAVEMAAIERECFTLPWSEEQCRAAFGQKAFAAFGLGCENDLVGYISIYHTEDELEILNLAVRPHLRRQGHGLRILRTVLRLARKMDMHKILLEVRDSNTPAISLYERCGFKRVGLRRKYYADTGEDALIYQCELNSCQL</sequence>
<keyword evidence="4" id="KW-0012">Acyltransferase</keyword>
<comment type="caution">
    <text evidence="6">The sequence shown here is derived from an EMBL/GenBank/DDBJ whole genome shotgun (WGS) entry which is preliminary data.</text>
</comment>
<dbReference type="PROSITE" id="PS51186">
    <property type="entry name" value="GNAT"/>
    <property type="match status" value="1"/>
</dbReference>
<keyword evidence="2" id="KW-0963">Cytoplasm</keyword>
<reference evidence="7" key="1">
    <citation type="submission" date="2016-11" db="EMBL/GenBank/DDBJ databases">
        <authorList>
            <person name="Jaros S."/>
            <person name="Januszkiewicz K."/>
            <person name="Wedrychowicz H."/>
        </authorList>
    </citation>
    <scope>NUCLEOTIDE SEQUENCE [LARGE SCALE GENOMIC DNA]</scope>
    <source>
        <strain evidence="7">DSM 7057</strain>
    </source>
</reference>
<feature type="domain" description="N-acetyltransferase" evidence="5">
    <location>
        <begin position="10"/>
        <end position="153"/>
    </location>
</feature>
<dbReference type="PANTHER" id="PTHR43420:SF44">
    <property type="entry name" value="ACETYLTRANSFERASE YPEA"/>
    <property type="match status" value="1"/>
</dbReference>
<organism evidence="6 7">
    <name type="scientific">Desulfovibrio desulfuricans</name>
    <dbReference type="NCBI Taxonomy" id="876"/>
    <lineage>
        <taxon>Bacteria</taxon>
        <taxon>Pseudomonadati</taxon>
        <taxon>Thermodesulfobacteriota</taxon>
        <taxon>Desulfovibrionia</taxon>
        <taxon>Desulfovibrionales</taxon>
        <taxon>Desulfovibrionaceae</taxon>
        <taxon>Desulfovibrio</taxon>
    </lineage>
</organism>
<evidence type="ECO:0000313" key="7">
    <source>
        <dbReference type="Proteomes" id="UP000182680"/>
    </source>
</evidence>
<evidence type="ECO:0000313" key="6">
    <source>
        <dbReference type="EMBL" id="SFW43571.1"/>
    </source>
</evidence>
<evidence type="ECO:0000256" key="4">
    <source>
        <dbReference type="ARBA" id="ARBA00023315"/>
    </source>
</evidence>
<comment type="similarity">
    <text evidence="1">Belongs to the acetyltransferase family. RimI subfamily.</text>
</comment>
<dbReference type="SUPFAM" id="SSF55729">
    <property type="entry name" value="Acyl-CoA N-acyltransferases (Nat)"/>
    <property type="match status" value="1"/>
</dbReference>
<gene>
    <name evidence="6" type="ORF">SAMN02910291_01285</name>
</gene>
<dbReference type="GO" id="GO:0008080">
    <property type="term" value="F:N-acetyltransferase activity"/>
    <property type="evidence" value="ECO:0007669"/>
    <property type="project" value="InterPro"/>
</dbReference>
<keyword evidence="3" id="KW-0808">Transferase</keyword>
<dbReference type="InterPro" id="IPR006464">
    <property type="entry name" value="AcTrfase_RimI/Ard1"/>
</dbReference>
<evidence type="ECO:0000259" key="5">
    <source>
        <dbReference type="PROSITE" id="PS51186"/>
    </source>
</evidence>
<accession>A0AA94HSF1</accession>
<dbReference type="EMBL" id="FPIW01000018">
    <property type="protein sequence ID" value="SFW43571.1"/>
    <property type="molecule type" value="Genomic_DNA"/>
</dbReference>
<protein>
    <submittedName>
        <fullName evidence="6">Ribosomal-protein-alanine N-acetyltransferase</fullName>
    </submittedName>
</protein>
<dbReference type="RefSeq" id="WP_041724050.1">
    <property type="nucleotide sequence ID" value="NZ_FPIW01000018.1"/>
</dbReference>
<dbReference type="Gene3D" id="3.40.630.30">
    <property type="match status" value="1"/>
</dbReference>
<name>A0AA94HSF1_DESDE</name>
<dbReference type="InterPro" id="IPR016181">
    <property type="entry name" value="Acyl_CoA_acyltransferase"/>
</dbReference>
<evidence type="ECO:0000256" key="1">
    <source>
        <dbReference type="ARBA" id="ARBA00005395"/>
    </source>
</evidence>
<dbReference type="NCBIfam" id="TIGR01575">
    <property type="entry name" value="rimI"/>
    <property type="match status" value="1"/>
</dbReference>
<dbReference type="InterPro" id="IPR050680">
    <property type="entry name" value="YpeA/RimI_acetyltransf"/>
</dbReference>
<dbReference type="Proteomes" id="UP000182680">
    <property type="component" value="Unassembled WGS sequence"/>
</dbReference>
<dbReference type="CDD" id="cd04301">
    <property type="entry name" value="NAT_SF"/>
    <property type="match status" value="1"/>
</dbReference>
<dbReference type="InterPro" id="IPR000182">
    <property type="entry name" value="GNAT_dom"/>
</dbReference>
<evidence type="ECO:0000256" key="3">
    <source>
        <dbReference type="ARBA" id="ARBA00022679"/>
    </source>
</evidence>